<feature type="compositionally biased region" description="Polar residues" evidence="1">
    <location>
        <begin position="829"/>
        <end position="841"/>
    </location>
</feature>
<sequence length="841" mass="93970">MALSEVQNLAAIISNNALAVGKQIEHGISMFDTSAGNRATDDLRNESNPWSYDLLGGNTKAKGNMEDDDSQDMNNSMINDLVAKILEDDSIVSDDTYANIYNGNSFQYQNELQPSRMGKVRDSTTSCPVEFSTSHMGYSFGKLSNGIPDTTEEECEYTNICGGLNNLSLNVCMDKGNPYSNGLVANLQRSEQQHNALSPSDRVLCNNRNYVPLSNGLLTTTNGLNYNAQPSNWSENLITRDYSKDLFGNYQQMAPRTNPDFNFNVALNLALDSPEGMVLNEMDVHGNMGQNAPPNPHSNPIMNVHDSYNVTATSQSYRPSSAMTDLSADSGFLSNSPLQHFSPADTALQNCFPNNFPRNNFEEYKDLQEPTLLNMGNIGLHNEQLFLQQQAHNYKLERPVDQNYKRIVNRYPTLNDFAVSSSTDMVSNDNSVSSNLEQRIDNNLLKVLSPKSKQKEQQYSPIGFPRNLSSRNMEQPSMKYNYQTTNGYQRYTANNMESLKSIPQNVINYQNGLKRANTVNAYKKDAYDLAKDIGYPAGTHLAHRVSGPSMDNDILNHLFKQRRQQMQGMSGIPPNDVLFNTGLMQGTTTRGTVFPSVMPVAVQVPVPPLHPVLFGGGLGMRNGAGAARRSGPASILHMRLEQTYEQFKQLEKERKKCEAGLAAQFPGKRVTSANNIPIPRLQGNPSRVDRLIIDHLREHARVITLIAKMERLRGATMNQRVHKAMEYWLEAIKFVQECRKQEITNAAQRQKENPHCIPIHNEKDILGLASSIHLLTKASRFARTGMYNAMQATLLHNTDIEKKIVETSKDAILEAKQTEDQQQQQQQQNVIASVASYTSST</sequence>
<dbReference type="InterPro" id="IPR027963">
    <property type="entry name" value="MEIOC"/>
</dbReference>
<protein>
    <submittedName>
        <fullName evidence="3">Uncharacterized protein LOC107270458 isoform X1</fullName>
    </submittedName>
</protein>
<dbReference type="GeneID" id="107270458"/>
<evidence type="ECO:0000313" key="2">
    <source>
        <dbReference type="Proteomes" id="UP000694920"/>
    </source>
</evidence>
<dbReference type="PANTHER" id="PTHR33861:SF5">
    <property type="entry name" value="GAMMA-TUBULIN COMPLEX COMPONENT"/>
    <property type="match status" value="1"/>
</dbReference>
<evidence type="ECO:0000256" key="1">
    <source>
        <dbReference type="SAM" id="MobiDB-lite"/>
    </source>
</evidence>
<gene>
    <name evidence="3" type="primary">LOC107270458</name>
</gene>
<dbReference type="GO" id="GO:0007141">
    <property type="term" value="P:male meiosis I"/>
    <property type="evidence" value="ECO:0007669"/>
    <property type="project" value="TreeGrafter"/>
</dbReference>
<dbReference type="Pfam" id="PF15189">
    <property type="entry name" value="MEIOC"/>
    <property type="match status" value="1"/>
</dbReference>
<feature type="region of interest" description="Disordered" evidence="1">
    <location>
        <begin position="816"/>
        <end position="841"/>
    </location>
</feature>
<dbReference type="RefSeq" id="XP_015600981.1">
    <property type="nucleotide sequence ID" value="XM_015745495.2"/>
</dbReference>
<organism evidence="2 3">
    <name type="scientific">Cephus cinctus</name>
    <name type="common">Wheat stem sawfly</name>
    <dbReference type="NCBI Taxonomy" id="211228"/>
    <lineage>
        <taxon>Eukaryota</taxon>
        <taxon>Metazoa</taxon>
        <taxon>Ecdysozoa</taxon>
        <taxon>Arthropoda</taxon>
        <taxon>Hexapoda</taxon>
        <taxon>Insecta</taxon>
        <taxon>Pterygota</taxon>
        <taxon>Neoptera</taxon>
        <taxon>Endopterygota</taxon>
        <taxon>Hymenoptera</taxon>
        <taxon>Cephoidea</taxon>
        <taxon>Cephidae</taxon>
        <taxon>Cephus</taxon>
    </lineage>
</organism>
<accession>A0AAJ7C3E0</accession>
<name>A0AAJ7C3E0_CEPCN</name>
<dbReference type="GO" id="GO:0005634">
    <property type="term" value="C:nucleus"/>
    <property type="evidence" value="ECO:0007669"/>
    <property type="project" value="TreeGrafter"/>
</dbReference>
<dbReference type="PANTHER" id="PTHR33861">
    <property type="entry name" value="PROTEIN CBG18333"/>
    <property type="match status" value="1"/>
</dbReference>
<dbReference type="GO" id="GO:0007144">
    <property type="term" value="P:female meiosis I"/>
    <property type="evidence" value="ECO:0007669"/>
    <property type="project" value="TreeGrafter"/>
</dbReference>
<evidence type="ECO:0000313" key="3">
    <source>
        <dbReference type="RefSeq" id="XP_015600981.1"/>
    </source>
</evidence>
<feature type="region of interest" description="Disordered" evidence="1">
    <location>
        <begin position="451"/>
        <end position="472"/>
    </location>
</feature>
<dbReference type="GO" id="GO:0005737">
    <property type="term" value="C:cytoplasm"/>
    <property type="evidence" value="ECO:0007669"/>
    <property type="project" value="TreeGrafter"/>
</dbReference>
<reference evidence="3" key="1">
    <citation type="submission" date="2025-08" db="UniProtKB">
        <authorList>
            <consortium name="RefSeq"/>
        </authorList>
    </citation>
    <scope>IDENTIFICATION</scope>
</reference>
<dbReference type="Proteomes" id="UP000694920">
    <property type="component" value="Unplaced"/>
</dbReference>
<keyword evidence="2" id="KW-1185">Reference proteome</keyword>
<dbReference type="GO" id="GO:0048255">
    <property type="term" value="P:mRNA stabilization"/>
    <property type="evidence" value="ECO:0007669"/>
    <property type="project" value="TreeGrafter"/>
</dbReference>
<dbReference type="AlphaFoldDB" id="A0AAJ7C3E0"/>
<dbReference type="KEGG" id="ccin:107270458"/>
<proteinExistence type="predicted"/>